<dbReference type="EMBL" id="MU004182">
    <property type="protein sequence ID" value="KAF2501436.1"/>
    <property type="molecule type" value="Genomic_DNA"/>
</dbReference>
<protein>
    <submittedName>
        <fullName evidence="2">Uncharacterized protein</fullName>
    </submittedName>
</protein>
<evidence type="ECO:0000313" key="3">
    <source>
        <dbReference type="Proteomes" id="UP000799750"/>
    </source>
</evidence>
<keyword evidence="3" id="KW-1185">Reference proteome</keyword>
<sequence>MAQEDRLAYTSGSLDARHGRLSGSRKHVRLGGHRLLQGSSQPVLAGQDRFGRRATARLSEQAFAASLQMGFLPGQPTAATASRRLNGERAGGSTRYVASALGAASIKQASSKALALRMPNSPPATSCPDSGTIRSPDPVASSPRVPGRCRGSSNPGVSALAIDTSSSSMLRATHTGRGSASRRPVAPSRAACSRLHCGRCDMPHLQLVPRPKTQDGPSPPAPCAPCASASPTQHGVSRVDRSTLAARRPVTLRRGGAS</sequence>
<proteinExistence type="predicted"/>
<gene>
    <name evidence="2" type="ORF">BU16DRAFT_555919</name>
</gene>
<evidence type="ECO:0000313" key="2">
    <source>
        <dbReference type="EMBL" id="KAF2501436.1"/>
    </source>
</evidence>
<dbReference type="Proteomes" id="UP000799750">
    <property type="component" value="Unassembled WGS sequence"/>
</dbReference>
<name>A0A6A6RAQ7_9PEZI</name>
<feature type="region of interest" description="Disordered" evidence="1">
    <location>
        <begin position="208"/>
        <end position="258"/>
    </location>
</feature>
<feature type="region of interest" description="Disordered" evidence="1">
    <location>
        <begin position="1"/>
        <end position="22"/>
    </location>
</feature>
<dbReference type="AlphaFoldDB" id="A0A6A6RAQ7"/>
<organism evidence="2 3">
    <name type="scientific">Lophium mytilinum</name>
    <dbReference type="NCBI Taxonomy" id="390894"/>
    <lineage>
        <taxon>Eukaryota</taxon>
        <taxon>Fungi</taxon>
        <taxon>Dikarya</taxon>
        <taxon>Ascomycota</taxon>
        <taxon>Pezizomycotina</taxon>
        <taxon>Dothideomycetes</taxon>
        <taxon>Pleosporomycetidae</taxon>
        <taxon>Mytilinidiales</taxon>
        <taxon>Mytilinidiaceae</taxon>
        <taxon>Lophium</taxon>
    </lineage>
</organism>
<evidence type="ECO:0000256" key="1">
    <source>
        <dbReference type="SAM" id="MobiDB-lite"/>
    </source>
</evidence>
<feature type="compositionally biased region" description="Polar residues" evidence="1">
    <location>
        <begin position="123"/>
        <end position="133"/>
    </location>
</feature>
<accession>A0A6A6RAQ7</accession>
<reference evidence="2" key="1">
    <citation type="journal article" date="2020" name="Stud. Mycol.">
        <title>101 Dothideomycetes genomes: a test case for predicting lifestyles and emergence of pathogens.</title>
        <authorList>
            <person name="Haridas S."/>
            <person name="Albert R."/>
            <person name="Binder M."/>
            <person name="Bloem J."/>
            <person name="Labutti K."/>
            <person name="Salamov A."/>
            <person name="Andreopoulos B."/>
            <person name="Baker S."/>
            <person name="Barry K."/>
            <person name="Bills G."/>
            <person name="Bluhm B."/>
            <person name="Cannon C."/>
            <person name="Castanera R."/>
            <person name="Culley D."/>
            <person name="Daum C."/>
            <person name="Ezra D."/>
            <person name="Gonzalez J."/>
            <person name="Henrissat B."/>
            <person name="Kuo A."/>
            <person name="Liang C."/>
            <person name="Lipzen A."/>
            <person name="Lutzoni F."/>
            <person name="Magnuson J."/>
            <person name="Mondo S."/>
            <person name="Nolan M."/>
            <person name="Ohm R."/>
            <person name="Pangilinan J."/>
            <person name="Park H.-J."/>
            <person name="Ramirez L."/>
            <person name="Alfaro M."/>
            <person name="Sun H."/>
            <person name="Tritt A."/>
            <person name="Yoshinaga Y."/>
            <person name="Zwiers L.-H."/>
            <person name="Turgeon B."/>
            <person name="Goodwin S."/>
            <person name="Spatafora J."/>
            <person name="Crous P."/>
            <person name="Grigoriev I."/>
        </authorList>
    </citation>
    <scope>NUCLEOTIDE SEQUENCE</scope>
    <source>
        <strain evidence="2">CBS 269.34</strain>
    </source>
</reference>
<feature type="region of interest" description="Disordered" evidence="1">
    <location>
        <begin position="117"/>
        <end position="187"/>
    </location>
</feature>